<reference evidence="1 2" key="1">
    <citation type="journal article" date="2024" name="Commun. Biol.">
        <title>Comparative genomic analysis of thermophilic fungi reveals convergent evolutionary adaptations and gene losses.</title>
        <authorList>
            <person name="Steindorff A.S."/>
            <person name="Aguilar-Pontes M.V."/>
            <person name="Robinson A.J."/>
            <person name="Andreopoulos B."/>
            <person name="LaButti K."/>
            <person name="Kuo A."/>
            <person name="Mondo S."/>
            <person name="Riley R."/>
            <person name="Otillar R."/>
            <person name="Haridas S."/>
            <person name="Lipzen A."/>
            <person name="Grimwood J."/>
            <person name="Schmutz J."/>
            <person name="Clum A."/>
            <person name="Reid I.D."/>
            <person name="Moisan M.C."/>
            <person name="Butler G."/>
            <person name="Nguyen T.T.M."/>
            <person name="Dewar K."/>
            <person name="Conant G."/>
            <person name="Drula E."/>
            <person name="Henrissat B."/>
            <person name="Hansel C."/>
            <person name="Singer S."/>
            <person name="Hutchinson M.I."/>
            <person name="de Vries R.P."/>
            <person name="Natvig D.O."/>
            <person name="Powell A.J."/>
            <person name="Tsang A."/>
            <person name="Grigoriev I.V."/>
        </authorList>
    </citation>
    <scope>NUCLEOTIDE SEQUENCE [LARGE SCALE GENOMIC DNA]</scope>
    <source>
        <strain evidence="1 2">CBS 620.91</strain>
    </source>
</reference>
<proteinExistence type="predicted"/>
<keyword evidence="2" id="KW-1185">Reference proteome</keyword>
<dbReference type="Proteomes" id="UP001583172">
    <property type="component" value="Unassembled WGS sequence"/>
</dbReference>
<accession>A0ABR3VPT0</accession>
<evidence type="ECO:0000313" key="2">
    <source>
        <dbReference type="Proteomes" id="UP001583172"/>
    </source>
</evidence>
<name>A0ABR3VPT0_HUMIN</name>
<comment type="caution">
    <text evidence="1">The sequence shown here is derived from an EMBL/GenBank/DDBJ whole genome shotgun (WGS) entry which is preliminary data.</text>
</comment>
<sequence>MLLQRHRMHTQPSSKPLLLPDLVNNPGRHDGACSIHRGWSRFVSPLDETSRFPSAIGRRAAAGSGVTGSRRGKLLLLQPLQLLQRQAALFQLVCLLLAPLFPTLVNWLPSQTLRCVLVAYLLNLLVLSRRLEDGADIIREAQLFQGLDDVVAGDGLLGLLLRDLVGLGADERDELDATLYEYVARFLGEGDPGRPG</sequence>
<evidence type="ECO:0000313" key="1">
    <source>
        <dbReference type="EMBL" id="KAL1843912.1"/>
    </source>
</evidence>
<protein>
    <submittedName>
        <fullName evidence="1">Uncharacterized protein</fullName>
    </submittedName>
</protein>
<dbReference type="EMBL" id="JAZGSY010000007">
    <property type="protein sequence ID" value="KAL1843912.1"/>
    <property type="molecule type" value="Genomic_DNA"/>
</dbReference>
<organism evidence="1 2">
    <name type="scientific">Humicola insolens</name>
    <name type="common">Soft-rot fungus</name>
    <dbReference type="NCBI Taxonomy" id="85995"/>
    <lineage>
        <taxon>Eukaryota</taxon>
        <taxon>Fungi</taxon>
        <taxon>Dikarya</taxon>
        <taxon>Ascomycota</taxon>
        <taxon>Pezizomycotina</taxon>
        <taxon>Sordariomycetes</taxon>
        <taxon>Sordariomycetidae</taxon>
        <taxon>Sordariales</taxon>
        <taxon>Chaetomiaceae</taxon>
        <taxon>Mycothermus</taxon>
    </lineage>
</organism>
<gene>
    <name evidence="1" type="ORF">VTJ49DRAFT_6855</name>
</gene>